<dbReference type="Pfam" id="PF13347">
    <property type="entry name" value="MFS_2"/>
    <property type="match status" value="1"/>
</dbReference>
<feature type="transmembrane region" description="Helical" evidence="3">
    <location>
        <begin position="131"/>
        <end position="155"/>
    </location>
</feature>
<protein>
    <submittedName>
        <fullName evidence="4">MFS transporter</fullName>
    </submittedName>
</protein>
<feature type="compositionally biased region" description="Pro residues" evidence="2">
    <location>
        <begin position="1"/>
        <end position="11"/>
    </location>
</feature>
<feature type="transmembrane region" description="Helical" evidence="3">
    <location>
        <begin position="202"/>
        <end position="224"/>
    </location>
</feature>
<accession>A0ABZ1C352</accession>
<gene>
    <name evidence="4" type="ORF">K1X11_013175</name>
</gene>
<feature type="transmembrane region" description="Helical" evidence="3">
    <location>
        <begin position="59"/>
        <end position="78"/>
    </location>
</feature>
<reference evidence="4 5" key="1">
    <citation type="submission" date="2021-08" db="EMBL/GenBank/DDBJ databases">
        <authorList>
            <person name="Zhang D."/>
            <person name="Zhang A."/>
            <person name="Wang L."/>
        </authorList>
    </citation>
    <scope>NUCLEOTIDE SEQUENCE [LARGE SCALE GENOMIC DNA]</scope>
    <source>
        <strain evidence="4 5">WL0086</strain>
    </source>
</reference>
<evidence type="ECO:0000313" key="4">
    <source>
        <dbReference type="EMBL" id="WRQ85757.1"/>
    </source>
</evidence>
<dbReference type="PANTHER" id="PTHR11328:SF24">
    <property type="entry name" value="MAJOR FACILITATOR SUPERFAMILY (MFS) PROFILE DOMAIN-CONTAINING PROTEIN"/>
    <property type="match status" value="1"/>
</dbReference>
<dbReference type="EMBL" id="CP139781">
    <property type="protein sequence ID" value="WRQ85757.1"/>
    <property type="molecule type" value="Genomic_DNA"/>
</dbReference>
<feature type="transmembrane region" description="Helical" evidence="3">
    <location>
        <begin position="298"/>
        <end position="318"/>
    </location>
</feature>
<dbReference type="InterPro" id="IPR039672">
    <property type="entry name" value="MFS_2"/>
</dbReference>
<feature type="transmembrane region" description="Helical" evidence="3">
    <location>
        <begin position="325"/>
        <end position="345"/>
    </location>
</feature>
<dbReference type="Proteomes" id="UP000738431">
    <property type="component" value="Chromosome"/>
</dbReference>
<dbReference type="SUPFAM" id="SSF103473">
    <property type="entry name" value="MFS general substrate transporter"/>
    <property type="match status" value="1"/>
</dbReference>
<keyword evidence="5" id="KW-1185">Reference proteome</keyword>
<evidence type="ECO:0000256" key="3">
    <source>
        <dbReference type="SAM" id="Phobius"/>
    </source>
</evidence>
<dbReference type="PANTHER" id="PTHR11328">
    <property type="entry name" value="MAJOR FACILITATOR SUPERFAMILY DOMAIN-CONTAINING PROTEIN"/>
    <property type="match status" value="1"/>
</dbReference>
<organism evidence="4 5">
    <name type="scientific">Actomonas aquatica</name>
    <dbReference type="NCBI Taxonomy" id="2866162"/>
    <lineage>
        <taxon>Bacteria</taxon>
        <taxon>Pseudomonadati</taxon>
        <taxon>Verrucomicrobiota</taxon>
        <taxon>Opitutia</taxon>
        <taxon>Opitutales</taxon>
        <taxon>Opitutaceae</taxon>
        <taxon>Actomonas</taxon>
    </lineage>
</organism>
<dbReference type="Gene3D" id="1.20.1250.20">
    <property type="entry name" value="MFS general substrate transporter like domains"/>
    <property type="match status" value="1"/>
</dbReference>
<evidence type="ECO:0000313" key="5">
    <source>
        <dbReference type="Proteomes" id="UP000738431"/>
    </source>
</evidence>
<evidence type="ECO:0000256" key="1">
    <source>
        <dbReference type="ARBA" id="ARBA00009617"/>
    </source>
</evidence>
<feature type="transmembrane region" description="Helical" evidence="3">
    <location>
        <begin position="175"/>
        <end position="196"/>
    </location>
</feature>
<keyword evidence="3" id="KW-0812">Transmembrane</keyword>
<feature type="transmembrane region" description="Helical" evidence="3">
    <location>
        <begin position="103"/>
        <end position="125"/>
    </location>
</feature>
<feature type="transmembrane region" description="Helical" evidence="3">
    <location>
        <begin position="254"/>
        <end position="278"/>
    </location>
</feature>
<comment type="similarity">
    <text evidence="1">Belongs to the sodium:galactoside symporter (TC 2.A.2) family.</text>
</comment>
<dbReference type="RefSeq" id="WP_221032576.1">
    <property type="nucleotide sequence ID" value="NZ_CP139781.1"/>
</dbReference>
<dbReference type="InterPro" id="IPR036259">
    <property type="entry name" value="MFS_trans_sf"/>
</dbReference>
<name>A0ABZ1C352_9BACT</name>
<evidence type="ECO:0000256" key="2">
    <source>
        <dbReference type="SAM" id="MobiDB-lite"/>
    </source>
</evidence>
<reference evidence="4 5" key="2">
    <citation type="submission" date="2023-12" db="EMBL/GenBank/DDBJ databases">
        <title>Description of an unclassified Opitutus bacterium of Verrucomicrobiota.</title>
        <authorList>
            <person name="Zhang D.-F."/>
        </authorList>
    </citation>
    <scope>NUCLEOTIDE SEQUENCE [LARGE SCALE GENOMIC DNA]</scope>
    <source>
        <strain evidence="4 5">WL0086</strain>
    </source>
</reference>
<feature type="compositionally biased region" description="Low complexity" evidence="2">
    <location>
        <begin position="12"/>
        <end position="23"/>
    </location>
</feature>
<proteinExistence type="inferred from homology"/>
<feature type="transmembrane region" description="Helical" evidence="3">
    <location>
        <begin position="351"/>
        <end position="370"/>
    </location>
</feature>
<feature type="transmembrane region" description="Helical" evidence="3">
    <location>
        <begin position="435"/>
        <end position="457"/>
    </location>
</feature>
<keyword evidence="3" id="KW-1133">Transmembrane helix</keyword>
<feature type="region of interest" description="Disordered" evidence="2">
    <location>
        <begin position="1"/>
        <end position="23"/>
    </location>
</feature>
<sequence>MNTAPTPPDSPAAPEAASSTAAAPQRISWKERIGFALGTLPFNFGGAGINQIAYPIYNLTLGMSPTLIGIVLAIVRLWDGFTDPLMGSVSDNCRHKWGRRRPFIAIGALLCAITFPLIWLVPATWSGGWAFGYFLVSMLLFYTAFTIYGVPYLTLGYEISPDTNERVRVHAVRAVVSKLTFFILPWVFAVAQWPIFEDTMSGMRTLGFIIGGLFIVLAVPAVLFTRERMVHRAAVQKKVPLKEGLKLTFRNRPFLYLVGIVLGMLVGTNLVGYLGIYVNSYHVFDGDTAAGASLHAKAQTVYAVAGMISVPIVARMATRFGKLAVIKWCIGCGILASISQFWFFSKAYPQLQYLSMLLLSPSISGFWVLIDPMKADTADYDEFTSGCRREGTYAAVANWLEKTILTGTMLLSGVVLDLSGFDATLGGAQPDGAMLWVRITFATVPALLLLGSLVLALRYPLKDARVAGMRAELEARRG</sequence>
<keyword evidence="3" id="KW-0472">Membrane</keyword>
<feature type="transmembrane region" description="Helical" evidence="3">
    <location>
        <begin position="391"/>
        <end position="415"/>
    </location>
</feature>